<sequence>MCTATSPYQYFLSISIVNTVQGRIPGVSSTSPAWSLPTLAPHYCHTGTIHYLSCATTNQQSHAHLTPVCLLPTPSLVLKAENTHCRKYTPECDKSVLTI</sequence>
<dbReference type="AlphaFoldDB" id="A0AAE1NJ87"/>
<proteinExistence type="predicted"/>
<comment type="caution">
    <text evidence="1">The sequence shown here is derived from an EMBL/GenBank/DDBJ whole genome shotgun (WGS) entry which is preliminary data.</text>
</comment>
<dbReference type="EMBL" id="JAWZYT010005628">
    <property type="protein sequence ID" value="KAK4290039.1"/>
    <property type="molecule type" value="Genomic_DNA"/>
</dbReference>
<name>A0AAE1NJ87_9EUCA</name>
<accession>A0AAE1NJ87</accession>
<evidence type="ECO:0000313" key="2">
    <source>
        <dbReference type="Proteomes" id="UP001292094"/>
    </source>
</evidence>
<keyword evidence="2" id="KW-1185">Reference proteome</keyword>
<dbReference type="Proteomes" id="UP001292094">
    <property type="component" value="Unassembled WGS sequence"/>
</dbReference>
<protein>
    <submittedName>
        <fullName evidence="1">Uncharacterized protein</fullName>
    </submittedName>
</protein>
<reference evidence="1" key="1">
    <citation type="submission" date="2023-11" db="EMBL/GenBank/DDBJ databases">
        <title>Genome assemblies of two species of porcelain crab, Petrolisthes cinctipes and Petrolisthes manimaculis (Anomura: Porcellanidae).</title>
        <authorList>
            <person name="Angst P."/>
        </authorList>
    </citation>
    <scope>NUCLEOTIDE SEQUENCE</scope>
    <source>
        <strain evidence="1">PB745_02</strain>
        <tissue evidence="1">Gill</tissue>
    </source>
</reference>
<evidence type="ECO:0000313" key="1">
    <source>
        <dbReference type="EMBL" id="KAK4290039.1"/>
    </source>
</evidence>
<gene>
    <name evidence="1" type="ORF">Pmani_037039</name>
</gene>
<organism evidence="1 2">
    <name type="scientific">Petrolisthes manimaculis</name>
    <dbReference type="NCBI Taxonomy" id="1843537"/>
    <lineage>
        <taxon>Eukaryota</taxon>
        <taxon>Metazoa</taxon>
        <taxon>Ecdysozoa</taxon>
        <taxon>Arthropoda</taxon>
        <taxon>Crustacea</taxon>
        <taxon>Multicrustacea</taxon>
        <taxon>Malacostraca</taxon>
        <taxon>Eumalacostraca</taxon>
        <taxon>Eucarida</taxon>
        <taxon>Decapoda</taxon>
        <taxon>Pleocyemata</taxon>
        <taxon>Anomura</taxon>
        <taxon>Galatheoidea</taxon>
        <taxon>Porcellanidae</taxon>
        <taxon>Petrolisthes</taxon>
    </lineage>
</organism>